<name>A0ABV9XXP0_9PSEU</name>
<dbReference type="Proteomes" id="UP001595833">
    <property type="component" value="Unassembled WGS sequence"/>
</dbReference>
<evidence type="ECO:0000259" key="1">
    <source>
        <dbReference type="Pfam" id="PF11716"/>
    </source>
</evidence>
<feature type="domain" description="Mycothiol-dependent maleylpyruvate isomerase metal-binding" evidence="1">
    <location>
        <begin position="21"/>
        <end position="158"/>
    </location>
</feature>
<dbReference type="EMBL" id="JBHSJB010000009">
    <property type="protein sequence ID" value="MFC5054234.1"/>
    <property type="molecule type" value="Genomic_DNA"/>
</dbReference>
<gene>
    <name evidence="2" type="ORF">ACFPFM_10740</name>
</gene>
<evidence type="ECO:0000313" key="3">
    <source>
        <dbReference type="Proteomes" id="UP001595833"/>
    </source>
</evidence>
<dbReference type="Gene3D" id="1.20.120.450">
    <property type="entry name" value="dinb family like domain"/>
    <property type="match status" value="1"/>
</dbReference>
<keyword evidence="2" id="KW-0413">Isomerase</keyword>
<evidence type="ECO:0000313" key="2">
    <source>
        <dbReference type="EMBL" id="MFC5054234.1"/>
    </source>
</evidence>
<reference evidence="3" key="1">
    <citation type="journal article" date="2019" name="Int. J. Syst. Evol. Microbiol.">
        <title>The Global Catalogue of Microorganisms (GCM) 10K type strain sequencing project: providing services to taxonomists for standard genome sequencing and annotation.</title>
        <authorList>
            <consortium name="The Broad Institute Genomics Platform"/>
            <consortium name="The Broad Institute Genome Sequencing Center for Infectious Disease"/>
            <person name="Wu L."/>
            <person name="Ma J."/>
        </authorList>
    </citation>
    <scope>NUCLEOTIDE SEQUENCE [LARGE SCALE GENOMIC DNA]</scope>
    <source>
        <strain evidence="3">KCTC 12848</strain>
    </source>
</reference>
<protein>
    <submittedName>
        <fullName evidence="2">Maleylpyruvate isomerase N-terminal domain-containing protein</fullName>
    </submittedName>
</protein>
<dbReference type="GO" id="GO:0016853">
    <property type="term" value="F:isomerase activity"/>
    <property type="evidence" value="ECO:0007669"/>
    <property type="project" value="UniProtKB-KW"/>
</dbReference>
<dbReference type="InterPro" id="IPR034660">
    <property type="entry name" value="DinB/YfiT-like"/>
</dbReference>
<sequence length="282" mass="30691">MELELTDQRWEHLREAVAGASTRFARLLADCHRPDRRAVGDWSVAETAAHTAVVARLNAGLVSADPAPLGVPDLDAMWREASFGDFTRINSLSNERFPYRDGGSTGRDLVERVDVMLARSADLDPRELRTWLGGARLPVATMVAHQLNEVLLHGFDIAEALGAPWPIPPEEAALAFDLFLMPLIGGDTGALFGGGAHRGRRVLIEFRSAHTTPVLVEDGDGRIAVTAPDRAADATITFEPAALLLQIFRRTRLLATLASRGVSVSGPHPWAALDYLRRTRTP</sequence>
<proteinExistence type="predicted"/>
<accession>A0ABV9XXP0</accession>
<keyword evidence="3" id="KW-1185">Reference proteome</keyword>
<dbReference type="RefSeq" id="WP_344042680.1">
    <property type="nucleotide sequence ID" value="NZ_BAAAKE010000036.1"/>
</dbReference>
<organism evidence="2 3">
    <name type="scientific">Saccharothrix xinjiangensis</name>
    <dbReference type="NCBI Taxonomy" id="204798"/>
    <lineage>
        <taxon>Bacteria</taxon>
        <taxon>Bacillati</taxon>
        <taxon>Actinomycetota</taxon>
        <taxon>Actinomycetes</taxon>
        <taxon>Pseudonocardiales</taxon>
        <taxon>Pseudonocardiaceae</taxon>
        <taxon>Saccharothrix</taxon>
    </lineage>
</organism>
<comment type="caution">
    <text evidence="2">The sequence shown here is derived from an EMBL/GenBank/DDBJ whole genome shotgun (WGS) entry which is preliminary data.</text>
</comment>
<dbReference type="InterPro" id="IPR024344">
    <property type="entry name" value="MDMPI_metal-binding"/>
</dbReference>
<dbReference type="SUPFAM" id="SSF109854">
    <property type="entry name" value="DinB/YfiT-like putative metalloenzymes"/>
    <property type="match status" value="1"/>
</dbReference>
<dbReference type="Pfam" id="PF11716">
    <property type="entry name" value="MDMPI_N"/>
    <property type="match status" value="1"/>
</dbReference>